<name>A0ABU8C6T5_9GAMM</name>
<keyword evidence="3" id="KW-1185">Reference proteome</keyword>
<dbReference type="EMBL" id="JALAAR010000006">
    <property type="protein sequence ID" value="MEH8017360.1"/>
    <property type="molecule type" value="Genomic_DNA"/>
</dbReference>
<evidence type="ECO:0000313" key="3">
    <source>
        <dbReference type="Proteomes" id="UP001375382"/>
    </source>
</evidence>
<keyword evidence="1" id="KW-0472">Membrane</keyword>
<reference evidence="2 3" key="1">
    <citation type="journal article" date="2023" name="Ecotoxicol. Environ. Saf.">
        <title>Mercury remediation potential of mercury-resistant strain Rheinheimera metallidurans sp. nov. isolated from a municipal waste dumping site.</title>
        <authorList>
            <person name="Yadav V."/>
            <person name="Manjhi A."/>
            <person name="Vadakedath N."/>
        </authorList>
    </citation>
    <scope>NUCLEOTIDE SEQUENCE [LARGE SCALE GENOMIC DNA]</scope>
    <source>
        <strain evidence="2 3">E-49</strain>
    </source>
</reference>
<gene>
    <name evidence="2" type="ORF">MN202_08955</name>
</gene>
<organism evidence="2 3">
    <name type="scientific">Rheinheimera muenzenbergensis</name>
    <dbReference type="NCBI Taxonomy" id="1193628"/>
    <lineage>
        <taxon>Bacteria</taxon>
        <taxon>Pseudomonadati</taxon>
        <taxon>Pseudomonadota</taxon>
        <taxon>Gammaproteobacteria</taxon>
        <taxon>Chromatiales</taxon>
        <taxon>Chromatiaceae</taxon>
        <taxon>Rheinheimera</taxon>
    </lineage>
</organism>
<feature type="transmembrane region" description="Helical" evidence="1">
    <location>
        <begin position="56"/>
        <end position="81"/>
    </location>
</feature>
<accession>A0ABU8C6T5</accession>
<comment type="caution">
    <text evidence="2">The sequence shown here is derived from an EMBL/GenBank/DDBJ whole genome shotgun (WGS) entry which is preliminary data.</text>
</comment>
<evidence type="ECO:0008006" key="4">
    <source>
        <dbReference type="Google" id="ProtNLM"/>
    </source>
</evidence>
<dbReference type="RefSeq" id="WP_335735766.1">
    <property type="nucleotide sequence ID" value="NZ_JALAAR010000006.1"/>
</dbReference>
<protein>
    <recommendedName>
        <fullName evidence="4">Holin-X, holin superfamily III</fullName>
    </recommendedName>
</protein>
<keyword evidence="1" id="KW-1133">Transmembrane helix</keyword>
<sequence length="144" mass="15431">MKATEPAETPATAGVFSAAAASQAELAKWWQQARALAYDQLQLLTLEGERVANSMVALLVFGLLAGLLALTLWFAALAQIIMLAQHYSLSAAQALALAMLANLVALWLVLRRCAHYSSLLRFPATMQSLQPAAAEPDADSQHKV</sequence>
<dbReference type="Proteomes" id="UP001375382">
    <property type="component" value="Unassembled WGS sequence"/>
</dbReference>
<proteinExistence type="predicted"/>
<keyword evidence="1" id="KW-0812">Transmembrane</keyword>
<feature type="transmembrane region" description="Helical" evidence="1">
    <location>
        <begin position="87"/>
        <end position="110"/>
    </location>
</feature>
<evidence type="ECO:0000256" key="1">
    <source>
        <dbReference type="SAM" id="Phobius"/>
    </source>
</evidence>
<evidence type="ECO:0000313" key="2">
    <source>
        <dbReference type="EMBL" id="MEH8017360.1"/>
    </source>
</evidence>